<evidence type="ECO:0000256" key="5">
    <source>
        <dbReference type="ARBA" id="ARBA00022942"/>
    </source>
</evidence>
<dbReference type="InterPro" id="IPR023332">
    <property type="entry name" value="Proteasome_alpha-type"/>
</dbReference>
<keyword evidence="4" id="KW-0597">Phosphoprotein</keyword>
<keyword evidence="5 10" id="KW-0647">Proteasome</keyword>
<dbReference type="InterPro" id="IPR050115">
    <property type="entry name" value="Proteasome_alpha"/>
</dbReference>
<protein>
    <recommendedName>
        <fullName evidence="11">Proteasome subunit alpha type</fullName>
    </recommendedName>
</protein>
<comment type="caution">
    <text evidence="13">The sequence shown here is derived from an EMBL/GenBank/DDBJ whole genome shotgun (WGS) entry which is preliminary data.</text>
</comment>
<reference evidence="13 14" key="1">
    <citation type="submission" date="2024-03" db="EMBL/GenBank/DDBJ databases">
        <title>Adaptation during the transition from Ophiocordyceps entomopathogen to insect associate is accompanied by gene loss and intensified selection.</title>
        <authorList>
            <person name="Ward C.M."/>
            <person name="Onetto C.A."/>
            <person name="Borneman A.R."/>
        </authorList>
    </citation>
    <scope>NUCLEOTIDE SEQUENCE [LARGE SCALE GENOMIC DNA]</scope>
    <source>
        <strain evidence="13">AWRI1</strain>
        <tissue evidence="13">Single Adult Female</tissue>
    </source>
</reference>
<comment type="subunit">
    <text evidence="11">The 20S proteasome core is composed of 28 subunits that are arranged in four stacked rings, resulting in a barrel-shaped structure. The two end rings are each formed by seven alpha subunits, and the two central rings are each formed by seven beta subunits.</text>
</comment>
<comment type="function">
    <text evidence="1">The proteasome is a multicatalytic proteinase complex which is characterized by its ability to cleave peptides with Arg, Phe, Tyr, Leu, and Glu adjacent to the leaving group at neutral or slightly basic pH. The proteasome has an ATP-dependent proteolytic activity.</text>
</comment>
<evidence type="ECO:0000256" key="7">
    <source>
        <dbReference type="ARBA" id="ARBA00023180"/>
    </source>
</evidence>
<dbReference type="Gene3D" id="3.60.20.10">
    <property type="entry name" value="Glutamine Phosphoribosylpyrophosphate, subunit 1, domain 1"/>
    <property type="match status" value="1"/>
</dbReference>
<keyword evidence="8 11" id="KW-0539">Nucleus</keyword>
<dbReference type="GO" id="GO:0005634">
    <property type="term" value="C:nucleus"/>
    <property type="evidence" value="ECO:0007669"/>
    <property type="project" value="UniProtKB-SubCell"/>
</dbReference>
<evidence type="ECO:0000256" key="4">
    <source>
        <dbReference type="ARBA" id="ARBA00022553"/>
    </source>
</evidence>
<comment type="similarity">
    <text evidence="10 11">Belongs to the peptidase T1A family.</text>
</comment>
<evidence type="ECO:0000256" key="9">
    <source>
        <dbReference type="ARBA" id="ARBA00062366"/>
    </source>
</evidence>
<evidence type="ECO:0000313" key="13">
    <source>
        <dbReference type="EMBL" id="KAK7595493.1"/>
    </source>
</evidence>
<organism evidence="13 14">
    <name type="scientific">Parthenolecanium corni</name>
    <dbReference type="NCBI Taxonomy" id="536013"/>
    <lineage>
        <taxon>Eukaryota</taxon>
        <taxon>Metazoa</taxon>
        <taxon>Ecdysozoa</taxon>
        <taxon>Arthropoda</taxon>
        <taxon>Hexapoda</taxon>
        <taxon>Insecta</taxon>
        <taxon>Pterygota</taxon>
        <taxon>Neoptera</taxon>
        <taxon>Paraneoptera</taxon>
        <taxon>Hemiptera</taxon>
        <taxon>Sternorrhyncha</taxon>
        <taxon>Coccoidea</taxon>
        <taxon>Coccidae</taxon>
        <taxon>Parthenolecanium</taxon>
    </lineage>
</organism>
<evidence type="ECO:0000256" key="10">
    <source>
        <dbReference type="PROSITE-ProRule" id="PRU00808"/>
    </source>
</evidence>
<evidence type="ECO:0000256" key="11">
    <source>
        <dbReference type="RuleBase" id="RU000551"/>
    </source>
</evidence>
<evidence type="ECO:0000313" key="14">
    <source>
        <dbReference type="Proteomes" id="UP001367676"/>
    </source>
</evidence>
<dbReference type="InterPro" id="IPR000426">
    <property type="entry name" value="Proteasome_asu_N"/>
</dbReference>
<gene>
    <name evidence="13" type="ORF">V9T40_013318</name>
</gene>
<dbReference type="GO" id="GO:0019773">
    <property type="term" value="C:proteasome core complex, alpha-subunit complex"/>
    <property type="evidence" value="ECO:0007669"/>
    <property type="project" value="UniProtKB-UniRule"/>
</dbReference>
<name>A0AAN9TL59_9HEMI</name>
<keyword evidence="7" id="KW-0325">Glycoprotein</keyword>
<dbReference type="InterPro" id="IPR034642">
    <property type="entry name" value="Proteasome_subunit_alpha6"/>
</dbReference>
<comment type="subcellular location">
    <subcellularLocation>
        <location evidence="11">Cytoplasm</location>
    </subcellularLocation>
    <subcellularLocation>
        <location evidence="11">Nucleus</location>
    </subcellularLocation>
</comment>
<dbReference type="Proteomes" id="UP001367676">
    <property type="component" value="Unassembled WGS sequence"/>
</dbReference>
<dbReference type="GO" id="GO:0005737">
    <property type="term" value="C:cytoplasm"/>
    <property type="evidence" value="ECO:0007669"/>
    <property type="project" value="UniProtKB-SubCell"/>
</dbReference>
<dbReference type="InterPro" id="IPR001353">
    <property type="entry name" value="Proteasome_sua/b"/>
</dbReference>
<sequence length="246" mass="27309">MSRGSSAGFDRLITIFSPEGRLYQVEYAFKAINQLGLTSVAVKGVDTAVVATQKKVPDKLLDPKTVTHLYQLTDHIGCIMTGIIADSKSQVQRARYEAANFKYKYGYEIPIDMLCTRIADLSQISTQNAEMRPLGCSMILIAYDSEKGPLIYKTDPAGYFCSYRAIGVGAKQTEVNSYFEKKIKKKQDYTSDEAIQLAITCLSTVLCVDFKPSEVEIGVVSKSDPKFRVLSESEVDRHLTAIAEKD</sequence>
<evidence type="ECO:0000256" key="3">
    <source>
        <dbReference type="ARBA" id="ARBA00022490"/>
    </source>
</evidence>
<feature type="domain" description="Proteasome alpha-type subunits" evidence="12">
    <location>
        <begin position="9"/>
        <end position="31"/>
    </location>
</feature>
<keyword evidence="3 11" id="KW-0963">Cytoplasm</keyword>
<dbReference type="AlphaFoldDB" id="A0AAN9TL59"/>
<dbReference type="FunFam" id="3.60.20.10:FF:000020">
    <property type="entry name" value="Proteasome subunit alpha type"/>
    <property type="match status" value="1"/>
</dbReference>
<dbReference type="GO" id="GO:0006511">
    <property type="term" value="P:ubiquitin-dependent protein catabolic process"/>
    <property type="evidence" value="ECO:0007669"/>
    <property type="project" value="InterPro"/>
</dbReference>
<keyword evidence="6" id="KW-0007">Acetylation</keyword>
<evidence type="ECO:0000256" key="1">
    <source>
        <dbReference type="ARBA" id="ARBA00002000"/>
    </source>
</evidence>
<evidence type="ECO:0000256" key="8">
    <source>
        <dbReference type="ARBA" id="ARBA00023242"/>
    </source>
</evidence>
<evidence type="ECO:0000259" key="12">
    <source>
        <dbReference type="PROSITE" id="PS00388"/>
    </source>
</evidence>
<dbReference type="PROSITE" id="PS51475">
    <property type="entry name" value="PROTEASOME_ALPHA_2"/>
    <property type="match status" value="1"/>
</dbReference>
<accession>A0AAN9TL59</accession>
<comment type="function">
    <text evidence="2">Component of the 20S core proteasome complex involved in the proteolytic degradation of most intracellular proteins. This complex plays numerous essential roles within the cell by associating with different regulatory particles. Associated with two 19S regulatory particles, forms the 26S proteasome and thus participates in the ATP-dependent degradation of ubiquitinated proteins. The 26S proteasome plays a key role in the maintenance of protein homeostasis by removing misfolded or damaged proteins that could impair cellular functions, and by removing proteins whose functions are no longer required. Associated with the PA200 or PA28, the 20S proteasome mediates ubiquitin-independent protein degradation. This type of proteolysis is required in several pathways including spermatogenesis (20S-PA200 complex) or generation of a subset of MHC class I-presented antigenic peptides (20S-PA28 complex).</text>
</comment>
<dbReference type="CDD" id="cd03754">
    <property type="entry name" value="proteasome_alpha_type_6"/>
    <property type="match status" value="1"/>
</dbReference>
<dbReference type="InterPro" id="IPR029055">
    <property type="entry name" value="Ntn_hydrolases_N"/>
</dbReference>
<dbReference type="Pfam" id="PF10584">
    <property type="entry name" value="Proteasome_A_N"/>
    <property type="match status" value="1"/>
</dbReference>
<dbReference type="EMBL" id="JBBCAQ010000018">
    <property type="protein sequence ID" value="KAK7595493.1"/>
    <property type="molecule type" value="Genomic_DNA"/>
</dbReference>
<proteinExistence type="inferred from homology"/>
<dbReference type="PROSITE" id="PS00388">
    <property type="entry name" value="PROTEASOME_ALPHA_1"/>
    <property type="match status" value="1"/>
</dbReference>
<comment type="subunit">
    <text evidence="9">The 26S proteasome consists of a 20S proteasome core and two 19S regulatory subunits. The 20S proteasome core is a barrel-shaped complex made of 28 subunits that are arranged in four stacked rings. The two outer rings are each formed by seven alpha subunits, and the two inner rings are formed by seven beta subunits. The proteolytic activity is exerted by three beta-subunits PSMB5, PSMB6 and PSMB7. Interacts with ALKBH4.</text>
</comment>
<dbReference type="Pfam" id="PF00227">
    <property type="entry name" value="Proteasome"/>
    <property type="match status" value="1"/>
</dbReference>
<dbReference type="PANTHER" id="PTHR11599">
    <property type="entry name" value="PROTEASOME SUBUNIT ALPHA/BETA"/>
    <property type="match status" value="1"/>
</dbReference>
<dbReference type="SMART" id="SM00948">
    <property type="entry name" value="Proteasome_A_N"/>
    <property type="match status" value="1"/>
</dbReference>
<dbReference type="SUPFAM" id="SSF56235">
    <property type="entry name" value="N-terminal nucleophile aminohydrolases (Ntn hydrolases)"/>
    <property type="match status" value="1"/>
</dbReference>
<evidence type="ECO:0000256" key="6">
    <source>
        <dbReference type="ARBA" id="ARBA00022990"/>
    </source>
</evidence>
<evidence type="ECO:0000256" key="2">
    <source>
        <dbReference type="ARBA" id="ARBA00003876"/>
    </source>
</evidence>
<keyword evidence="14" id="KW-1185">Reference proteome</keyword>